<evidence type="ECO:0000256" key="1">
    <source>
        <dbReference type="SAM" id="MobiDB-lite"/>
    </source>
</evidence>
<dbReference type="Proteomes" id="UP000232323">
    <property type="component" value="Unassembled WGS sequence"/>
</dbReference>
<dbReference type="AlphaFoldDB" id="A0A250XEA6"/>
<dbReference type="STRING" id="1157962.A0A250XEA6"/>
<evidence type="ECO:0008006" key="4">
    <source>
        <dbReference type="Google" id="ProtNLM"/>
    </source>
</evidence>
<name>A0A250XEA6_9CHLO</name>
<feature type="compositionally biased region" description="Polar residues" evidence="1">
    <location>
        <begin position="323"/>
        <end position="337"/>
    </location>
</feature>
<gene>
    <name evidence="2" type="ORF">CEUSTIGMA_g8848.t1</name>
</gene>
<evidence type="ECO:0000313" key="3">
    <source>
        <dbReference type="Proteomes" id="UP000232323"/>
    </source>
</evidence>
<reference evidence="2 3" key="1">
    <citation type="submission" date="2017-08" db="EMBL/GenBank/DDBJ databases">
        <title>Acidophilic green algal genome provides insights into adaptation to an acidic environment.</title>
        <authorList>
            <person name="Hirooka S."/>
            <person name="Hirose Y."/>
            <person name="Kanesaki Y."/>
            <person name="Higuchi S."/>
            <person name="Fujiwara T."/>
            <person name="Onuma R."/>
            <person name="Era A."/>
            <person name="Ohbayashi R."/>
            <person name="Uzuka A."/>
            <person name="Nozaki H."/>
            <person name="Yoshikawa H."/>
            <person name="Miyagishima S.Y."/>
        </authorList>
    </citation>
    <scope>NUCLEOTIDE SEQUENCE [LARGE SCALE GENOMIC DNA]</scope>
    <source>
        <strain evidence="2 3">NIES-2499</strain>
    </source>
</reference>
<dbReference type="OrthoDB" id="511530at2759"/>
<evidence type="ECO:0000313" key="2">
    <source>
        <dbReference type="EMBL" id="GAX81418.1"/>
    </source>
</evidence>
<dbReference type="EMBL" id="BEGY01000065">
    <property type="protein sequence ID" value="GAX81418.1"/>
    <property type="molecule type" value="Genomic_DNA"/>
</dbReference>
<feature type="region of interest" description="Disordered" evidence="1">
    <location>
        <begin position="323"/>
        <end position="355"/>
    </location>
</feature>
<dbReference type="Gene3D" id="1.20.1270.60">
    <property type="entry name" value="Arfaptin homology (AH) domain/BAR domain"/>
    <property type="match status" value="1"/>
</dbReference>
<protein>
    <recommendedName>
        <fullName evidence="4">BAR domain-containing protein</fullName>
    </recommendedName>
</protein>
<keyword evidence="3" id="KW-1185">Reference proteome</keyword>
<dbReference type="InterPro" id="IPR027267">
    <property type="entry name" value="AH/BAR_dom_sf"/>
</dbReference>
<sequence>MGRGWRRVTEAVRQKFLLIAPMNVEFEATSNARNETMFSEASEFSNQIRIMEKDLLLLQKHIESQFNNLGKILCGPLPRVFEADGLTPVDAHLNTHHNIGQNVKIDRLLDAPASLKEKLDTEVIGPMSEWVRDYKKIQVEMRKLEAMRLEVDSRRRTVEVLDKQLTQYKMRTMKRGPSTATEAAGGSQLDYQDPRLAELIKDTERKKIHKEEKMQDIRNSFVNHEQVVFNSLFTLIDDARSLRDYAATALVNVQECFASALVAFDTLHQPSIPNPSSGQMIVAVSGTDNPFQQQAVRTPPSKGKGLFSVFTSKLTGKDVEVQDTTKGPVSSTMVSNKQRQDTQYDQRQQPDDLAGGVGFDAATACYGGASKIAPPVRMPAAAATHFDMELPQPPYQAYMQQQMSQQPSRRRDAYAM</sequence>
<accession>A0A250XEA6</accession>
<proteinExistence type="predicted"/>
<feature type="compositionally biased region" description="Basic and acidic residues" evidence="1">
    <location>
        <begin position="338"/>
        <end position="350"/>
    </location>
</feature>
<comment type="caution">
    <text evidence="2">The sequence shown here is derived from an EMBL/GenBank/DDBJ whole genome shotgun (WGS) entry which is preliminary data.</text>
</comment>
<organism evidence="2 3">
    <name type="scientific">Chlamydomonas eustigma</name>
    <dbReference type="NCBI Taxonomy" id="1157962"/>
    <lineage>
        <taxon>Eukaryota</taxon>
        <taxon>Viridiplantae</taxon>
        <taxon>Chlorophyta</taxon>
        <taxon>core chlorophytes</taxon>
        <taxon>Chlorophyceae</taxon>
        <taxon>CS clade</taxon>
        <taxon>Chlamydomonadales</taxon>
        <taxon>Chlamydomonadaceae</taxon>
        <taxon>Chlamydomonas</taxon>
    </lineage>
</organism>